<evidence type="ECO:0000313" key="2">
    <source>
        <dbReference type="Proteomes" id="UP000054988"/>
    </source>
</evidence>
<reference evidence="1 2" key="1">
    <citation type="submission" date="2015-12" db="EMBL/GenBank/DDBJ databases">
        <title>Draft genome sequence of Moniliophthora roreri, the causal agent of frosty pod rot of cacao.</title>
        <authorList>
            <person name="Aime M.C."/>
            <person name="Diaz-Valderrama J.R."/>
            <person name="Kijpornyongpan T."/>
            <person name="Phillips-Mora W."/>
        </authorList>
    </citation>
    <scope>NUCLEOTIDE SEQUENCE [LARGE SCALE GENOMIC DNA]</scope>
    <source>
        <strain evidence="1 2">MCA 2952</strain>
    </source>
</reference>
<dbReference type="EMBL" id="LATX01001471">
    <property type="protein sequence ID" value="KTB41387.1"/>
    <property type="molecule type" value="Genomic_DNA"/>
</dbReference>
<sequence length="67" mass="7376">MRETCRNLFAFPPHHPHHQNFAAPAEDQNPGVLTAYVLIPTSCGKISILSRSTETMKGDYPINSVPA</sequence>
<proteinExistence type="predicted"/>
<evidence type="ECO:0000313" key="1">
    <source>
        <dbReference type="EMBL" id="KTB41387.1"/>
    </source>
</evidence>
<accession>A0A0W0FYG5</accession>
<dbReference type="AlphaFoldDB" id="A0A0W0FYG5"/>
<dbReference type="Proteomes" id="UP000054988">
    <property type="component" value="Unassembled WGS sequence"/>
</dbReference>
<organism evidence="1 2">
    <name type="scientific">Moniliophthora roreri</name>
    <name type="common">Frosty pod rot fungus</name>
    <name type="synonym">Monilia roreri</name>
    <dbReference type="NCBI Taxonomy" id="221103"/>
    <lineage>
        <taxon>Eukaryota</taxon>
        <taxon>Fungi</taxon>
        <taxon>Dikarya</taxon>
        <taxon>Basidiomycota</taxon>
        <taxon>Agaricomycotina</taxon>
        <taxon>Agaricomycetes</taxon>
        <taxon>Agaricomycetidae</taxon>
        <taxon>Agaricales</taxon>
        <taxon>Marasmiineae</taxon>
        <taxon>Marasmiaceae</taxon>
        <taxon>Moniliophthora</taxon>
    </lineage>
</organism>
<gene>
    <name evidence="1" type="ORF">WG66_6038</name>
</gene>
<name>A0A0W0FYG5_MONRR</name>
<comment type="caution">
    <text evidence="1">The sequence shown here is derived from an EMBL/GenBank/DDBJ whole genome shotgun (WGS) entry which is preliminary data.</text>
</comment>
<protein>
    <submittedName>
        <fullName evidence="1">Uncharacterized protein</fullName>
    </submittedName>
</protein>